<evidence type="ECO:0000256" key="7">
    <source>
        <dbReference type="ARBA" id="ARBA00022912"/>
    </source>
</evidence>
<dbReference type="Gene3D" id="1.10.10.430">
    <property type="entry name" value="Phosphatase 2C, C-terminal domain suprefamily"/>
    <property type="match status" value="1"/>
</dbReference>
<dbReference type="GO" id="GO:0000287">
    <property type="term" value="F:magnesium ion binding"/>
    <property type="evidence" value="ECO:0007669"/>
    <property type="project" value="InterPro"/>
</dbReference>
<reference evidence="12" key="3">
    <citation type="submission" date="2025-09" db="UniProtKB">
        <authorList>
            <consortium name="Ensembl"/>
        </authorList>
    </citation>
    <scope>IDENTIFICATION</scope>
</reference>
<feature type="region of interest" description="Disordered" evidence="10">
    <location>
        <begin position="139"/>
        <end position="194"/>
    </location>
</feature>
<dbReference type="Proteomes" id="UP000694387">
    <property type="component" value="Chromosome 26"/>
</dbReference>
<dbReference type="Ensembl" id="ENSEAST00005048524.1">
    <property type="protein sequence ID" value="ENSEASP00005045821.1"/>
    <property type="gene ID" value="ENSEASG00005037630.1"/>
</dbReference>
<dbReference type="InterPro" id="IPR012911">
    <property type="entry name" value="PP2C_C"/>
</dbReference>
<keyword evidence="4" id="KW-0479">Metal-binding</keyword>
<protein>
    <recommendedName>
        <fullName evidence="3">protein-serine/threonine phosphatase</fullName>
        <ecNumber evidence="3">3.1.3.16</ecNumber>
    </recommendedName>
</protein>
<dbReference type="FunFam" id="1.10.10.430:FF:000003">
    <property type="entry name" value="probable protein phosphatase 1N isoform X2"/>
    <property type="match status" value="1"/>
</dbReference>
<feature type="domain" description="PPM-type phosphatase" evidence="11">
    <location>
        <begin position="1"/>
        <end position="58"/>
    </location>
</feature>
<dbReference type="InterPro" id="IPR036457">
    <property type="entry name" value="PPM-type-like_dom_sf"/>
</dbReference>
<feature type="compositionally biased region" description="Basic and acidic residues" evidence="10">
    <location>
        <begin position="183"/>
        <end position="193"/>
    </location>
</feature>
<evidence type="ECO:0000256" key="3">
    <source>
        <dbReference type="ARBA" id="ARBA00013081"/>
    </source>
</evidence>
<evidence type="ECO:0000256" key="10">
    <source>
        <dbReference type="SAM" id="MobiDB-lite"/>
    </source>
</evidence>
<reference evidence="12 13" key="1">
    <citation type="journal article" date="2020" name="Nat. Commun.">
        <title>Donkey genomes provide new insights into domestication and selection for coat color.</title>
        <authorList>
            <person name="Wang"/>
            <person name="C."/>
            <person name="Li"/>
            <person name="H."/>
            <person name="Guo"/>
            <person name="Y."/>
            <person name="Huang"/>
            <person name="J."/>
            <person name="Sun"/>
            <person name="Y."/>
            <person name="Min"/>
            <person name="J."/>
            <person name="Wang"/>
            <person name="J."/>
            <person name="Fang"/>
            <person name="X."/>
            <person name="Zhao"/>
            <person name="Z."/>
            <person name="Wang"/>
            <person name="S."/>
            <person name="Zhang"/>
            <person name="Y."/>
            <person name="Liu"/>
            <person name="Q."/>
            <person name="Jiang"/>
            <person name="Q."/>
            <person name="Wang"/>
            <person name="X."/>
            <person name="Guo"/>
            <person name="Y."/>
            <person name="Yang"/>
            <person name="C."/>
            <person name="Wang"/>
            <person name="Y."/>
            <person name="Tian"/>
            <person name="F."/>
            <person name="Zhuang"/>
            <person name="G."/>
            <person name="Fan"/>
            <person name="Y."/>
            <person name="Gao"/>
            <person name="Q."/>
            <person name="Li"/>
            <person name="Y."/>
            <person name="Ju"/>
            <person name="Z."/>
            <person name="Li"/>
            <person name="J."/>
            <person name="Li"/>
            <person name="R."/>
            <person name="Hou"/>
            <person name="M."/>
            <person name="Yang"/>
            <person name="G."/>
            <person name="Liu"/>
            <person name="G."/>
            <person name="Liu"/>
            <person name="W."/>
            <person name="Guo"/>
            <person name="J."/>
            <person name="Pan"/>
            <person name="S."/>
            <person name="Fan"/>
            <person name="G."/>
            <person name="Zhang"/>
            <person name="W."/>
            <person name="Zhang"/>
            <person name="R."/>
            <person name="Yu"/>
            <person name="J."/>
            <person name="Zhang"/>
            <person name="X."/>
            <person name="Yin"/>
            <person name="Q."/>
            <person name="Ji"/>
            <person name="C."/>
            <person name="Jin"/>
            <person name="Y."/>
            <person name="Yue"/>
            <person name="G."/>
            <person name="Liu"/>
            <person name="M."/>
            <person name="Xu"/>
            <person name="J."/>
            <person name="Liu"/>
            <person name="S."/>
            <person name="Jordana"/>
            <person name="J."/>
            <person name="Noce"/>
            <person name="A."/>
            <person name="Amills"/>
            <person name="M."/>
            <person name="Wu"/>
            <person name="D.D."/>
            <person name="Li"/>
            <person name="S."/>
            <person name="Zhou"/>
            <person name="X. and Zhong"/>
            <person name="J."/>
        </authorList>
    </citation>
    <scope>NUCLEOTIDE SEQUENCE [LARGE SCALE GENOMIC DNA]</scope>
</reference>
<dbReference type="InterPro" id="IPR036580">
    <property type="entry name" value="PP2C_C_sf"/>
</dbReference>
<reference evidence="12" key="2">
    <citation type="submission" date="2025-08" db="UniProtKB">
        <authorList>
            <consortium name="Ensembl"/>
        </authorList>
    </citation>
    <scope>IDENTIFICATION</scope>
</reference>
<dbReference type="GeneTree" id="ENSGT00940000162694"/>
<name>A0A9L0IXV5_EQUAS</name>
<keyword evidence="5" id="KW-0378">Hydrolase</keyword>
<comment type="cofactor">
    <cofactor evidence="1">
        <name>Mn(2+)</name>
        <dbReference type="ChEBI" id="CHEBI:29035"/>
    </cofactor>
</comment>
<dbReference type="Gene3D" id="3.60.40.10">
    <property type="entry name" value="PPM-type phosphatase domain"/>
    <property type="match status" value="1"/>
</dbReference>
<evidence type="ECO:0000256" key="1">
    <source>
        <dbReference type="ARBA" id="ARBA00001936"/>
    </source>
</evidence>
<keyword evidence="8" id="KW-0464">Manganese</keyword>
<sequence length="212" mass="22876">MLLASDGVWDAMSGAALAELVASRLCLGLAPELLCAQLLDTCLCKGSLDNMTCILVCFPGAPRPHEEAIRKEQELDAVLGRRVAELCSSAQEPPSLNTVFRTLASEDIHDLPPGGGVYCKAAVIADAYSQLCQASGERREPLNFAPGDGRFRQRGSGKISAEGTTEQKPDREGGSHANTPEKSVSRQKEEAVGKPRGRWRLGIFKIRLEIFI</sequence>
<feature type="compositionally biased region" description="Basic and acidic residues" evidence="10">
    <location>
        <begin position="165"/>
        <end position="174"/>
    </location>
</feature>
<evidence type="ECO:0000256" key="8">
    <source>
        <dbReference type="ARBA" id="ARBA00023211"/>
    </source>
</evidence>
<keyword evidence="6" id="KW-0460">Magnesium</keyword>
<dbReference type="GO" id="GO:0004722">
    <property type="term" value="F:protein serine/threonine phosphatase activity"/>
    <property type="evidence" value="ECO:0007669"/>
    <property type="project" value="UniProtKB-EC"/>
</dbReference>
<dbReference type="Pfam" id="PF07830">
    <property type="entry name" value="PP2C_C"/>
    <property type="match status" value="1"/>
</dbReference>
<dbReference type="InterPro" id="IPR001932">
    <property type="entry name" value="PPM-type_phosphatase-like_dom"/>
</dbReference>
<dbReference type="EC" id="3.1.3.16" evidence="3"/>
<keyword evidence="13" id="KW-1185">Reference proteome</keyword>
<dbReference type="AlphaFoldDB" id="A0A9L0IXV5"/>
<evidence type="ECO:0000256" key="6">
    <source>
        <dbReference type="ARBA" id="ARBA00022842"/>
    </source>
</evidence>
<evidence type="ECO:0000256" key="9">
    <source>
        <dbReference type="ARBA" id="ARBA00048336"/>
    </source>
</evidence>
<evidence type="ECO:0000259" key="11">
    <source>
        <dbReference type="PROSITE" id="PS51746"/>
    </source>
</evidence>
<dbReference type="Pfam" id="PF00481">
    <property type="entry name" value="PP2C"/>
    <property type="match status" value="1"/>
</dbReference>
<comment type="similarity">
    <text evidence="2">Belongs to the PP2C family.</text>
</comment>
<keyword evidence="7" id="KW-0904">Protein phosphatase</keyword>
<dbReference type="GO" id="GO:0030145">
    <property type="term" value="F:manganese ion binding"/>
    <property type="evidence" value="ECO:0007669"/>
    <property type="project" value="InterPro"/>
</dbReference>
<dbReference type="PROSITE" id="PS51746">
    <property type="entry name" value="PPM_2"/>
    <property type="match status" value="1"/>
</dbReference>
<proteinExistence type="inferred from homology"/>
<evidence type="ECO:0000313" key="12">
    <source>
        <dbReference type="Ensembl" id="ENSEASP00005045821.1"/>
    </source>
</evidence>
<comment type="catalytic activity">
    <reaction evidence="9">
        <text>O-phospho-L-threonyl-[protein] + H2O = L-threonyl-[protein] + phosphate</text>
        <dbReference type="Rhea" id="RHEA:47004"/>
        <dbReference type="Rhea" id="RHEA-COMP:11060"/>
        <dbReference type="Rhea" id="RHEA-COMP:11605"/>
        <dbReference type="ChEBI" id="CHEBI:15377"/>
        <dbReference type="ChEBI" id="CHEBI:30013"/>
        <dbReference type="ChEBI" id="CHEBI:43474"/>
        <dbReference type="ChEBI" id="CHEBI:61977"/>
        <dbReference type="EC" id="3.1.3.16"/>
    </reaction>
</comment>
<dbReference type="SUPFAM" id="SSF81606">
    <property type="entry name" value="PP2C-like"/>
    <property type="match status" value="1"/>
</dbReference>
<evidence type="ECO:0000256" key="4">
    <source>
        <dbReference type="ARBA" id="ARBA00022723"/>
    </source>
</evidence>
<organism evidence="12 13">
    <name type="scientific">Equus asinus</name>
    <name type="common">Donkey</name>
    <name type="synonym">Equus africanus asinus</name>
    <dbReference type="NCBI Taxonomy" id="9793"/>
    <lineage>
        <taxon>Eukaryota</taxon>
        <taxon>Metazoa</taxon>
        <taxon>Chordata</taxon>
        <taxon>Craniata</taxon>
        <taxon>Vertebrata</taxon>
        <taxon>Euteleostomi</taxon>
        <taxon>Mammalia</taxon>
        <taxon>Eutheria</taxon>
        <taxon>Laurasiatheria</taxon>
        <taxon>Perissodactyla</taxon>
        <taxon>Equidae</taxon>
        <taxon>Equus</taxon>
    </lineage>
</organism>
<gene>
    <name evidence="12" type="primary">PPM1N</name>
</gene>
<accession>A0A9L0IXV5</accession>
<evidence type="ECO:0000256" key="5">
    <source>
        <dbReference type="ARBA" id="ARBA00022801"/>
    </source>
</evidence>
<evidence type="ECO:0000313" key="13">
    <source>
        <dbReference type="Proteomes" id="UP000694387"/>
    </source>
</evidence>
<evidence type="ECO:0000256" key="2">
    <source>
        <dbReference type="ARBA" id="ARBA00006702"/>
    </source>
</evidence>
<dbReference type="SUPFAM" id="SSF81601">
    <property type="entry name" value="Protein serine/threonine phosphatase 2C, C-terminal domain"/>
    <property type="match status" value="1"/>
</dbReference>